<evidence type="ECO:0000313" key="3">
    <source>
        <dbReference type="Proteomes" id="UP000007015"/>
    </source>
</evidence>
<keyword evidence="1" id="KW-0472">Membrane</keyword>
<accession>B8AST0</accession>
<dbReference type="Gramene" id="BGIOSGA015258-TA">
    <property type="protein sequence ID" value="BGIOSGA015258-PA"/>
    <property type="gene ID" value="BGIOSGA015258"/>
</dbReference>
<keyword evidence="3" id="KW-1185">Reference proteome</keyword>
<dbReference type="EMBL" id="CM000129">
    <property type="protein sequence ID" value="EEC77109.1"/>
    <property type="molecule type" value="Genomic_DNA"/>
</dbReference>
<evidence type="ECO:0000313" key="2">
    <source>
        <dbReference type="EMBL" id="EEC77109.1"/>
    </source>
</evidence>
<name>B8AST0_ORYSI</name>
<protein>
    <submittedName>
        <fullName evidence="2">Uncharacterized protein</fullName>
    </submittedName>
</protein>
<keyword evidence="1" id="KW-1133">Transmembrane helix</keyword>
<feature type="transmembrane region" description="Helical" evidence="1">
    <location>
        <begin position="6"/>
        <end position="27"/>
    </location>
</feature>
<dbReference type="AlphaFoldDB" id="B8AST0"/>
<proteinExistence type="predicted"/>
<gene>
    <name evidence="2" type="ORF">OsI_15530</name>
</gene>
<evidence type="ECO:0000256" key="1">
    <source>
        <dbReference type="SAM" id="Phobius"/>
    </source>
</evidence>
<dbReference type="HOGENOM" id="CLU_1655060_0_0_1"/>
<sequence length="160" mass="17836">MERVTLAMEIATINLAVSIVCVMLVVVEMRQFKEDAGKTSYHRKQGWQLEARSNGTLIELLDSDIVDETSMRVIKRAADLVSQCLVVPGTTRPSMTLVAVELRRLAEADEVKRSPQPPLVLEDLRFMDMGSTTNTLYGESRTSGAYSLEKKAVLSIEFAR</sequence>
<reference evidence="2 3" key="1">
    <citation type="journal article" date="2005" name="PLoS Biol.">
        <title>The genomes of Oryza sativa: a history of duplications.</title>
        <authorList>
            <person name="Yu J."/>
            <person name="Wang J."/>
            <person name="Lin W."/>
            <person name="Li S."/>
            <person name="Li H."/>
            <person name="Zhou J."/>
            <person name="Ni P."/>
            <person name="Dong W."/>
            <person name="Hu S."/>
            <person name="Zeng C."/>
            <person name="Zhang J."/>
            <person name="Zhang Y."/>
            <person name="Li R."/>
            <person name="Xu Z."/>
            <person name="Li S."/>
            <person name="Li X."/>
            <person name="Zheng H."/>
            <person name="Cong L."/>
            <person name="Lin L."/>
            <person name="Yin J."/>
            <person name="Geng J."/>
            <person name="Li G."/>
            <person name="Shi J."/>
            <person name="Liu J."/>
            <person name="Lv H."/>
            <person name="Li J."/>
            <person name="Wang J."/>
            <person name="Deng Y."/>
            <person name="Ran L."/>
            <person name="Shi X."/>
            <person name="Wang X."/>
            <person name="Wu Q."/>
            <person name="Li C."/>
            <person name="Ren X."/>
            <person name="Wang J."/>
            <person name="Wang X."/>
            <person name="Li D."/>
            <person name="Liu D."/>
            <person name="Zhang X."/>
            <person name="Ji Z."/>
            <person name="Zhao W."/>
            <person name="Sun Y."/>
            <person name="Zhang Z."/>
            <person name="Bao J."/>
            <person name="Han Y."/>
            <person name="Dong L."/>
            <person name="Ji J."/>
            <person name="Chen P."/>
            <person name="Wu S."/>
            <person name="Liu J."/>
            <person name="Xiao Y."/>
            <person name="Bu D."/>
            <person name="Tan J."/>
            <person name="Yang L."/>
            <person name="Ye C."/>
            <person name="Zhang J."/>
            <person name="Xu J."/>
            <person name="Zhou Y."/>
            <person name="Yu Y."/>
            <person name="Zhang B."/>
            <person name="Zhuang S."/>
            <person name="Wei H."/>
            <person name="Liu B."/>
            <person name="Lei M."/>
            <person name="Yu H."/>
            <person name="Li Y."/>
            <person name="Xu H."/>
            <person name="Wei S."/>
            <person name="He X."/>
            <person name="Fang L."/>
            <person name="Zhang Z."/>
            <person name="Zhang Y."/>
            <person name="Huang X."/>
            <person name="Su Z."/>
            <person name="Tong W."/>
            <person name="Li J."/>
            <person name="Tong Z."/>
            <person name="Li S."/>
            <person name="Ye J."/>
            <person name="Wang L."/>
            <person name="Fang L."/>
            <person name="Lei T."/>
            <person name="Chen C."/>
            <person name="Chen H."/>
            <person name="Xu Z."/>
            <person name="Li H."/>
            <person name="Huang H."/>
            <person name="Zhang F."/>
            <person name="Xu H."/>
            <person name="Li N."/>
            <person name="Zhao C."/>
            <person name="Li S."/>
            <person name="Dong L."/>
            <person name="Huang Y."/>
            <person name="Li L."/>
            <person name="Xi Y."/>
            <person name="Qi Q."/>
            <person name="Li W."/>
            <person name="Zhang B."/>
            <person name="Hu W."/>
            <person name="Zhang Y."/>
            <person name="Tian X."/>
            <person name="Jiao Y."/>
            <person name="Liang X."/>
            <person name="Jin J."/>
            <person name="Gao L."/>
            <person name="Zheng W."/>
            <person name="Hao B."/>
            <person name="Liu S."/>
            <person name="Wang W."/>
            <person name="Yuan L."/>
            <person name="Cao M."/>
            <person name="McDermott J."/>
            <person name="Samudrala R."/>
            <person name="Wang J."/>
            <person name="Wong G.K."/>
            <person name="Yang H."/>
        </authorList>
    </citation>
    <scope>NUCLEOTIDE SEQUENCE [LARGE SCALE GENOMIC DNA]</scope>
    <source>
        <strain evidence="3">cv. 93-11</strain>
    </source>
</reference>
<dbReference type="STRING" id="39946.B8AST0"/>
<organism evidence="2 3">
    <name type="scientific">Oryza sativa subsp. indica</name>
    <name type="common">Rice</name>
    <dbReference type="NCBI Taxonomy" id="39946"/>
    <lineage>
        <taxon>Eukaryota</taxon>
        <taxon>Viridiplantae</taxon>
        <taxon>Streptophyta</taxon>
        <taxon>Embryophyta</taxon>
        <taxon>Tracheophyta</taxon>
        <taxon>Spermatophyta</taxon>
        <taxon>Magnoliopsida</taxon>
        <taxon>Liliopsida</taxon>
        <taxon>Poales</taxon>
        <taxon>Poaceae</taxon>
        <taxon>BOP clade</taxon>
        <taxon>Oryzoideae</taxon>
        <taxon>Oryzeae</taxon>
        <taxon>Oryzinae</taxon>
        <taxon>Oryza</taxon>
        <taxon>Oryza sativa</taxon>
    </lineage>
</organism>
<dbReference type="Proteomes" id="UP000007015">
    <property type="component" value="Chromosome 4"/>
</dbReference>
<keyword evidence="1" id="KW-0812">Transmembrane</keyword>